<sequence length="440" mass="47849">MQVRAETVLDGPDLEVLHPLYLGAMAPLATRAAARHVLSRAEFDEEMADPRIIKFLVRDDDGTPFALTTLTKDLSAVPWISPSYFETRFPDAVGRDAMFYLGYTFVAPDRRRSQALLLMASAVKNQLESTRGVVGFDTCAYNDEHGVGRWSGWLFGPMSSVSRLDAQSYSVADYRHGRIPVPTTDPRRLAADDLRLLSLADRPDLADEVGALLASRWPTFMLAGRPGHDEDLFALLQAAPEHQVVAVDADDRVRGAAFSLPITWDGTEADLPLGWDDAVSRAGRHEPGSPVQAATALSITVAPDATRRGLAVRLIEALRAATAKAGGRALVAPVRPVLKERYPLVAMDDYLTWQTADGVAFDPWVRTHLRLGARLQGVAESSMTISGSVEDWRRWLDDPIPGPGRYVAPGGLAPVVIDGDSGTYVEPNVWLVHDVTPAAA</sequence>
<keyword evidence="2" id="KW-1185">Reference proteome</keyword>
<organism evidence="1 2">
    <name type="scientific">Microlunatus sagamiharensis</name>
    <dbReference type="NCBI Taxonomy" id="546874"/>
    <lineage>
        <taxon>Bacteria</taxon>
        <taxon>Bacillati</taxon>
        <taxon>Actinomycetota</taxon>
        <taxon>Actinomycetes</taxon>
        <taxon>Propionibacteriales</taxon>
        <taxon>Propionibacteriaceae</taxon>
        <taxon>Microlunatus</taxon>
    </lineage>
</organism>
<proteinExistence type="predicted"/>
<dbReference type="EMBL" id="LT629799">
    <property type="protein sequence ID" value="SDU98649.1"/>
    <property type="molecule type" value="Genomic_DNA"/>
</dbReference>
<dbReference type="InterPro" id="IPR016181">
    <property type="entry name" value="Acyl_CoA_acyltransferase"/>
</dbReference>
<evidence type="ECO:0000313" key="1">
    <source>
        <dbReference type="EMBL" id="SDU98649.1"/>
    </source>
</evidence>
<dbReference type="Gene3D" id="3.40.630.30">
    <property type="match status" value="1"/>
</dbReference>
<dbReference type="RefSeq" id="WP_091075953.1">
    <property type="nucleotide sequence ID" value="NZ_LT629799.1"/>
</dbReference>
<accession>A0A1H2MZF7</accession>
<dbReference type="STRING" id="546874.SAMN04488544_3029"/>
<protein>
    <submittedName>
        <fullName evidence="1">Uncharacterized protein</fullName>
    </submittedName>
</protein>
<reference evidence="2" key="1">
    <citation type="submission" date="2016-10" db="EMBL/GenBank/DDBJ databases">
        <authorList>
            <person name="Varghese N."/>
            <person name="Submissions S."/>
        </authorList>
    </citation>
    <scope>NUCLEOTIDE SEQUENCE [LARGE SCALE GENOMIC DNA]</scope>
    <source>
        <strain evidence="2">DSM 21743</strain>
    </source>
</reference>
<dbReference type="AlphaFoldDB" id="A0A1H2MZF7"/>
<dbReference type="Proteomes" id="UP000198825">
    <property type="component" value="Chromosome I"/>
</dbReference>
<evidence type="ECO:0000313" key="2">
    <source>
        <dbReference type="Proteomes" id="UP000198825"/>
    </source>
</evidence>
<gene>
    <name evidence="1" type="ORF">SAMN04488544_3029</name>
</gene>
<name>A0A1H2MZF7_9ACTN</name>
<dbReference type="SUPFAM" id="SSF55729">
    <property type="entry name" value="Acyl-CoA N-acyltransferases (Nat)"/>
    <property type="match status" value="1"/>
</dbReference>
<dbReference type="OrthoDB" id="342444at2"/>